<name>A0AAW1QD34_9CHLO</name>
<gene>
    <name evidence="3" type="ORF">WJX74_002303</name>
</gene>
<protein>
    <recommendedName>
        <fullName evidence="2">Programmed cell death protein 2 C-terminal domain-containing protein</fullName>
    </recommendedName>
</protein>
<dbReference type="AlphaFoldDB" id="A0AAW1QD34"/>
<proteinExistence type="predicted"/>
<comment type="caution">
    <text evidence="3">The sequence shown here is derived from an EMBL/GenBank/DDBJ whole genome shotgun (WGS) entry which is preliminary data.</text>
</comment>
<dbReference type="InterPro" id="IPR007320">
    <property type="entry name" value="PDCD2_C"/>
</dbReference>
<evidence type="ECO:0000259" key="2">
    <source>
        <dbReference type="Pfam" id="PF04194"/>
    </source>
</evidence>
<evidence type="ECO:0000256" key="1">
    <source>
        <dbReference type="SAM" id="MobiDB-lite"/>
    </source>
</evidence>
<dbReference type="EMBL" id="JALJOS010000048">
    <property type="protein sequence ID" value="KAK9819298.1"/>
    <property type="molecule type" value="Genomic_DNA"/>
</dbReference>
<dbReference type="Pfam" id="PF04194">
    <property type="entry name" value="PDCD2_C"/>
    <property type="match status" value="1"/>
</dbReference>
<dbReference type="PANTHER" id="PTHR47762:SF2">
    <property type="entry name" value="OS04G0640800 PROTEIN"/>
    <property type="match status" value="1"/>
</dbReference>
<feature type="region of interest" description="Disordered" evidence="1">
    <location>
        <begin position="93"/>
        <end position="168"/>
    </location>
</feature>
<organism evidence="3 4">
    <name type="scientific">Apatococcus lobatus</name>
    <dbReference type="NCBI Taxonomy" id="904363"/>
    <lineage>
        <taxon>Eukaryota</taxon>
        <taxon>Viridiplantae</taxon>
        <taxon>Chlorophyta</taxon>
        <taxon>core chlorophytes</taxon>
        <taxon>Trebouxiophyceae</taxon>
        <taxon>Chlorellales</taxon>
        <taxon>Chlorellaceae</taxon>
        <taxon>Apatococcus</taxon>
    </lineage>
</organism>
<feature type="domain" description="Programmed cell death protein 2 C-terminal" evidence="2">
    <location>
        <begin position="342"/>
        <end position="448"/>
    </location>
</feature>
<dbReference type="GO" id="GO:0005737">
    <property type="term" value="C:cytoplasm"/>
    <property type="evidence" value="ECO:0007669"/>
    <property type="project" value="InterPro"/>
</dbReference>
<evidence type="ECO:0000313" key="4">
    <source>
        <dbReference type="Proteomes" id="UP001438707"/>
    </source>
</evidence>
<dbReference type="PANTHER" id="PTHR47762">
    <property type="entry name" value="OSJNBB0079B02.4 PROTEIN"/>
    <property type="match status" value="1"/>
</dbReference>
<dbReference type="Proteomes" id="UP001438707">
    <property type="component" value="Unassembled WGS sequence"/>
</dbReference>
<evidence type="ECO:0000313" key="3">
    <source>
        <dbReference type="EMBL" id="KAK9819298.1"/>
    </source>
</evidence>
<reference evidence="3 4" key="1">
    <citation type="journal article" date="2024" name="Nat. Commun.">
        <title>Phylogenomics reveals the evolutionary origins of lichenization in chlorophyte algae.</title>
        <authorList>
            <person name="Puginier C."/>
            <person name="Libourel C."/>
            <person name="Otte J."/>
            <person name="Skaloud P."/>
            <person name="Haon M."/>
            <person name="Grisel S."/>
            <person name="Petersen M."/>
            <person name="Berrin J.G."/>
            <person name="Delaux P.M."/>
            <person name="Dal Grande F."/>
            <person name="Keller J."/>
        </authorList>
    </citation>
    <scope>NUCLEOTIDE SEQUENCE [LARGE SCALE GENOMIC DNA]</scope>
    <source>
        <strain evidence="3 4">SAG 2145</strain>
    </source>
</reference>
<accession>A0AAW1QD34</accession>
<sequence>MPGDMLATDDPGDLFSTRVGGELLCSGTAPPELASTVNCKICGGHLSPVLQAFAPLSKPQVDGDIPNRFLYILGCLATGCGVESGSWRALRHQPASTASSAGGAEPKAKLPPQPLVPQASPQQTEPAGADDHNSLDGNSGWGRDLDSWGDEATSEVARGASSGNPLDFSDLGAALDELGPISHERSGTSACSPHHNAALESEHDYRDTTSCVAELQGLRLPAFLLWAQAEPEAQPGRMRLSAAHKQHIAGLLSSYEAQADEALPTHAQWVVCAAPNHLVCQGHQPDQPVGLSQLPAEMPSTINACYQGCQTRQGDAETTPADAWSGEDYVRDESKGCDAPLVKFLKRVQRCPDQCARYQFDSSVLWPSAQDPGMSSCEACGAPRVFEMQLMSPLMHSMHEAADWAACDNEEEVPRPPDSWQWLTIALFTCSKSCRNIQDGSSLVEEQLVLFNE</sequence>
<keyword evidence="4" id="KW-1185">Reference proteome</keyword>